<proteinExistence type="predicted"/>
<dbReference type="AlphaFoldDB" id="A0A9J5WKI3"/>
<evidence type="ECO:0000313" key="2">
    <source>
        <dbReference type="Proteomes" id="UP000824120"/>
    </source>
</evidence>
<name>A0A9J5WKI3_SOLCO</name>
<evidence type="ECO:0000313" key="1">
    <source>
        <dbReference type="EMBL" id="KAG5576042.1"/>
    </source>
</evidence>
<dbReference type="OrthoDB" id="1306408at2759"/>
<dbReference type="Proteomes" id="UP000824120">
    <property type="component" value="Chromosome 11"/>
</dbReference>
<organism evidence="1 2">
    <name type="scientific">Solanum commersonii</name>
    <name type="common">Commerson's wild potato</name>
    <name type="synonym">Commerson's nightshade</name>
    <dbReference type="NCBI Taxonomy" id="4109"/>
    <lineage>
        <taxon>Eukaryota</taxon>
        <taxon>Viridiplantae</taxon>
        <taxon>Streptophyta</taxon>
        <taxon>Embryophyta</taxon>
        <taxon>Tracheophyta</taxon>
        <taxon>Spermatophyta</taxon>
        <taxon>Magnoliopsida</taxon>
        <taxon>eudicotyledons</taxon>
        <taxon>Gunneridae</taxon>
        <taxon>Pentapetalae</taxon>
        <taxon>asterids</taxon>
        <taxon>lamiids</taxon>
        <taxon>Solanales</taxon>
        <taxon>Solanaceae</taxon>
        <taxon>Solanoideae</taxon>
        <taxon>Solaneae</taxon>
        <taxon>Solanum</taxon>
    </lineage>
</organism>
<reference evidence="1 2" key="1">
    <citation type="submission" date="2020-09" db="EMBL/GenBank/DDBJ databases">
        <title>De no assembly of potato wild relative species, Solanum commersonii.</title>
        <authorList>
            <person name="Cho K."/>
        </authorList>
    </citation>
    <scope>NUCLEOTIDE SEQUENCE [LARGE SCALE GENOMIC DNA]</scope>
    <source>
        <strain evidence="1">LZ3.2</strain>
        <tissue evidence="1">Leaf</tissue>
    </source>
</reference>
<accession>A0A9J5WKI3</accession>
<comment type="caution">
    <text evidence="1">The sequence shown here is derived from an EMBL/GenBank/DDBJ whole genome shotgun (WGS) entry which is preliminary data.</text>
</comment>
<dbReference type="EMBL" id="JACXVP010000011">
    <property type="protein sequence ID" value="KAG5576042.1"/>
    <property type="molecule type" value="Genomic_DNA"/>
</dbReference>
<keyword evidence="2" id="KW-1185">Reference proteome</keyword>
<gene>
    <name evidence="1" type="ORF">H5410_056176</name>
</gene>
<sequence length="95" mass="11087">MMRGIFTRSSCDGILGFKDTQRSNQIGTELLNLIHITTTMYHQVTPWCVDYLIHAVDDEPNEDMEEDPEEDPREPTEEIKMIQKDIQSMTLEIEE</sequence>
<protein>
    <submittedName>
        <fullName evidence="1">Uncharacterized protein</fullName>
    </submittedName>
</protein>